<dbReference type="AlphaFoldDB" id="A0AAN7PFE1"/>
<dbReference type="Proteomes" id="UP001353858">
    <property type="component" value="Unassembled WGS sequence"/>
</dbReference>
<protein>
    <submittedName>
        <fullName evidence="2">Uncharacterized protein</fullName>
    </submittedName>
</protein>
<sequence length="69" mass="7683">MMFLNEHVGSRPSTSSFSKENSPSPSISDITTYDEDVLETEHSEKIITTDLIPAADHNYISLQNNSSRP</sequence>
<accession>A0AAN7PFE1</accession>
<keyword evidence="3" id="KW-1185">Reference proteome</keyword>
<feature type="region of interest" description="Disordered" evidence="1">
    <location>
        <begin position="1"/>
        <end position="30"/>
    </location>
</feature>
<comment type="caution">
    <text evidence="2">The sequence shown here is derived from an EMBL/GenBank/DDBJ whole genome shotgun (WGS) entry which is preliminary data.</text>
</comment>
<gene>
    <name evidence="2" type="ORF">RN001_003651</name>
</gene>
<evidence type="ECO:0000313" key="2">
    <source>
        <dbReference type="EMBL" id="KAK4887380.1"/>
    </source>
</evidence>
<name>A0AAN7PFE1_9COLE</name>
<reference evidence="3" key="1">
    <citation type="submission" date="2023-01" db="EMBL/GenBank/DDBJ databases">
        <title>Key to firefly adult light organ development and bioluminescence: homeobox transcription factors regulate luciferase expression and transportation to peroxisome.</title>
        <authorList>
            <person name="Fu X."/>
        </authorList>
    </citation>
    <scope>NUCLEOTIDE SEQUENCE [LARGE SCALE GENOMIC DNA]</scope>
</reference>
<evidence type="ECO:0000256" key="1">
    <source>
        <dbReference type="SAM" id="MobiDB-lite"/>
    </source>
</evidence>
<dbReference type="EMBL" id="JARPUR010000001">
    <property type="protein sequence ID" value="KAK4887380.1"/>
    <property type="molecule type" value="Genomic_DNA"/>
</dbReference>
<feature type="compositionally biased region" description="Low complexity" evidence="1">
    <location>
        <begin position="12"/>
        <end position="28"/>
    </location>
</feature>
<evidence type="ECO:0000313" key="3">
    <source>
        <dbReference type="Proteomes" id="UP001353858"/>
    </source>
</evidence>
<organism evidence="2 3">
    <name type="scientific">Aquatica leii</name>
    <dbReference type="NCBI Taxonomy" id="1421715"/>
    <lineage>
        <taxon>Eukaryota</taxon>
        <taxon>Metazoa</taxon>
        <taxon>Ecdysozoa</taxon>
        <taxon>Arthropoda</taxon>
        <taxon>Hexapoda</taxon>
        <taxon>Insecta</taxon>
        <taxon>Pterygota</taxon>
        <taxon>Neoptera</taxon>
        <taxon>Endopterygota</taxon>
        <taxon>Coleoptera</taxon>
        <taxon>Polyphaga</taxon>
        <taxon>Elateriformia</taxon>
        <taxon>Elateroidea</taxon>
        <taxon>Lampyridae</taxon>
        <taxon>Luciolinae</taxon>
        <taxon>Aquatica</taxon>
    </lineage>
</organism>
<proteinExistence type="predicted"/>